<gene>
    <name evidence="1" type="ORF">EV386_1116</name>
</gene>
<proteinExistence type="predicted"/>
<protein>
    <submittedName>
        <fullName evidence="1">Uncharacterized protein</fullName>
    </submittedName>
</protein>
<sequence length="43" mass="4624">MIRSTATDRGGALTCACPGLGAQRRFDLHRTDLIDHSCGTLHV</sequence>
<accession>A0A4Q7LZI7</accession>
<reference evidence="1 2" key="1">
    <citation type="submission" date="2019-02" db="EMBL/GenBank/DDBJ databases">
        <title>Sequencing the genomes of 1000 actinobacteria strains.</title>
        <authorList>
            <person name="Klenk H.-P."/>
        </authorList>
    </citation>
    <scope>NUCLEOTIDE SEQUENCE [LARGE SCALE GENOMIC DNA]</scope>
    <source>
        <strain evidence="1 2">DSM 16932</strain>
    </source>
</reference>
<dbReference type="EMBL" id="SGWX01000001">
    <property type="protein sequence ID" value="RZS60836.1"/>
    <property type="molecule type" value="Genomic_DNA"/>
</dbReference>
<keyword evidence="2" id="KW-1185">Reference proteome</keyword>
<dbReference type="AlphaFoldDB" id="A0A4Q7LZI7"/>
<evidence type="ECO:0000313" key="2">
    <source>
        <dbReference type="Proteomes" id="UP000293852"/>
    </source>
</evidence>
<dbReference type="Proteomes" id="UP000293852">
    <property type="component" value="Unassembled WGS sequence"/>
</dbReference>
<comment type="caution">
    <text evidence="1">The sequence shown here is derived from an EMBL/GenBank/DDBJ whole genome shotgun (WGS) entry which is preliminary data.</text>
</comment>
<evidence type="ECO:0000313" key="1">
    <source>
        <dbReference type="EMBL" id="RZS60836.1"/>
    </source>
</evidence>
<name>A0A4Q7LZI7_9MICO</name>
<organism evidence="1 2">
    <name type="scientific">Xylanimonas ulmi</name>
    <dbReference type="NCBI Taxonomy" id="228973"/>
    <lineage>
        <taxon>Bacteria</taxon>
        <taxon>Bacillati</taxon>
        <taxon>Actinomycetota</taxon>
        <taxon>Actinomycetes</taxon>
        <taxon>Micrococcales</taxon>
        <taxon>Promicromonosporaceae</taxon>
        <taxon>Xylanimonas</taxon>
    </lineage>
</organism>